<evidence type="ECO:0000313" key="2">
    <source>
        <dbReference type="Proteomes" id="UP000828941"/>
    </source>
</evidence>
<organism evidence="1 2">
    <name type="scientific">Bauhinia variegata</name>
    <name type="common">Purple orchid tree</name>
    <name type="synonym">Phanera variegata</name>
    <dbReference type="NCBI Taxonomy" id="167791"/>
    <lineage>
        <taxon>Eukaryota</taxon>
        <taxon>Viridiplantae</taxon>
        <taxon>Streptophyta</taxon>
        <taxon>Embryophyta</taxon>
        <taxon>Tracheophyta</taxon>
        <taxon>Spermatophyta</taxon>
        <taxon>Magnoliopsida</taxon>
        <taxon>eudicotyledons</taxon>
        <taxon>Gunneridae</taxon>
        <taxon>Pentapetalae</taxon>
        <taxon>rosids</taxon>
        <taxon>fabids</taxon>
        <taxon>Fabales</taxon>
        <taxon>Fabaceae</taxon>
        <taxon>Cercidoideae</taxon>
        <taxon>Cercideae</taxon>
        <taxon>Bauhiniinae</taxon>
        <taxon>Bauhinia</taxon>
    </lineage>
</organism>
<evidence type="ECO:0000313" key="1">
    <source>
        <dbReference type="EMBL" id="KAI4298461.1"/>
    </source>
</evidence>
<sequence>MSKPPQGPPRPLYKQQSWSPDIIRDEAWQRKKGNHVADRRHRPSKSLSDDDLEELKACIELGFGFDSPEIDPKLSNTIPALELYHAVHKQYNCSLSRSSSASSLVSDSDNGSGSAPSTIFDPDDDLAAKKTRLRQWAQVVACAIRQSYPADHNNRHVMQAPEPKPEC</sequence>
<protein>
    <submittedName>
        <fullName evidence="1">Uncharacterized protein</fullName>
    </submittedName>
</protein>
<reference evidence="1 2" key="1">
    <citation type="journal article" date="2022" name="DNA Res.">
        <title>Chromosomal-level genome assembly of the orchid tree Bauhinia variegata (Leguminosae; Cercidoideae) supports the allotetraploid origin hypothesis of Bauhinia.</title>
        <authorList>
            <person name="Zhong Y."/>
            <person name="Chen Y."/>
            <person name="Zheng D."/>
            <person name="Pang J."/>
            <person name="Liu Y."/>
            <person name="Luo S."/>
            <person name="Meng S."/>
            <person name="Qian L."/>
            <person name="Wei D."/>
            <person name="Dai S."/>
            <person name="Zhou R."/>
        </authorList>
    </citation>
    <scope>NUCLEOTIDE SEQUENCE [LARGE SCALE GENOMIC DNA]</scope>
    <source>
        <strain evidence="1">BV-YZ2020</strain>
    </source>
</reference>
<accession>A0ACB9KMJ1</accession>
<keyword evidence="2" id="KW-1185">Reference proteome</keyword>
<comment type="caution">
    <text evidence="1">The sequence shown here is derived from an EMBL/GenBank/DDBJ whole genome shotgun (WGS) entry which is preliminary data.</text>
</comment>
<dbReference type="Proteomes" id="UP000828941">
    <property type="component" value="Chromosome 13"/>
</dbReference>
<dbReference type="EMBL" id="CM039438">
    <property type="protein sequence ID" value="KAI4298461.1"/>
    <property type="molecule type" value="Genomic_DNA"/>
</dbReference>
<proteinExistence type="predicted"/>
<name>A0ACB9KMJ1_BAUVA</name>
<gene>
    <name evidence="1" type="ORF">L6164_032016</name>
</gene>